<reference evidence="3" key="1">
    <citation type="submission" date="2023-03" db="EMBL/GenBank/DDBJ databases">
        <authorList>
            <person name="Steffen K."/>
            <person name="Cardenas P."/>
        </authorList>
    </citation>
    <scope>NUCLEOTIDE SEQUENCE</scope>
</reference>
<dbReference type="InterPro" id="IPR036513">
    <property type="entry name" value="STAS_dom_sf"/>
</dbReference>
<protein>
    <submittedName>
        <fullName evidence="3">Anti-sigma factor antagonist BtrV</fullName>
    </submittedName>
</protein>
<dbReference type="InterPro" id="IPR002645">
    <property type="entry name" value="STAS_dom"/>
</dbReference>
<evidence type="ECO:0000313" key="4">
    <source>
        <dbReference type="Proteomes" id="UP001174909"/>
    </source>
</evidence>
<dbReference type="NCBIfam" id="TIGR00377">
    <property type="entry name" value="ant_ant_sig"/>
    <property type="match status" value="1"/>
</dbReference>
<evidence type="ECO:0000256" key="1">
    <source>
        <dbReference type="ARBA" id="ARBA00009013"/>
    </source>
</evidence>
<evidence type="ECO:0000259" key="2">
    <source>
        <dbReference type="PROSITE" id="PS50801"/>
    </source>
</evidence>
<name>A0AA35X174_GEOBA</name>
<organism evidence="3 4">
    <name type="scientific">Geodia barretti</name>
    <name type="common">Barrett's horny sponge</name>
    <dbReference type="NCBI Taxonomy" id="519541"/>
    <lineage>
        <taxon>Eukaryota</taxon>
        <taxon>Metazoa</taxon>
        <taxon>Porifera</taxon>
        <taxon>Demospongiae</taxon>
        <taxon>Heteroscleromorpha</taxon>
        <taxon>Tetractinellida</taxon>
        <taxon>Astrophorina</taxon>
        <taxon>Geodiidae</taxon>
        <taxon>Geodia</taxon>
    </lineage>
</organism>
<dbReference type="AlphaFoldDB" id="A0AA35X174"/>
<comment type="similarity">
    <text evidence="1">Belongs to the anti-sigma-factor antagonist family.</text>
</comment>
<comment type="caution">
    <text evidence="3">The sequence shown here is derived from an EMBL/GenBank/DDBJ whole genome shotgun (WGS) entry which is preliminary data.</text>
</comment>
<dbReference type="PANTHER" id="PTHR33495:SF14">
    <property type="entry name" value="ANTI-SIGMA FACTOR ANTAGONIST"/>
    <property type="match status" value="1"/>
</dbReference>
<dbReference type="GO" id="GO:0043856">
    <property type="term" value="F:anti-sigma factor antagonist activity"/>
    <property type="evidence" value="ECO:0007669"/>
    <property type="project" value="InterPro"/>
</dbReference>
<proteinExistence type="inferred from homology"/>
<dbReference type="SUPFAM" id="SSF52091">
    <property type="entry name" value="SpoIIaa-like"/>
    <property type="match status" value="1"/>
</dbReference>
<sequence length="98" mass="10613">MAEDRVDGTNASEFQQALEAAISDADRIVILDCDQLSYISSAGLRVILLTARALQRQNSKFAVCSLSEQIREVFEISGFDKIIPVHATRADALGALSS</sequence>
<dbReference type="InterPro" id="IPR003658">
    <property type="entry name" value="Anti-sigma_ant"/>
</dbReference>
<dbReference type="Gene3D" id="3.30.750.24">
    <property type="entry name" value="STAS domain"/>
    <property type="match status" value="1"/>
</dbReference>
<dbReference type="PROSITE" id="PS50801">
    <property type="entry name" value="STAS"/>
    <property type="match status" value="1"/>
</dbReference>
<keyword evidence="4" id="KW-1185">Reference proteome</keyword>
<accession>A0AA35X174</accession>
<dbReference type="EMBL" id="CASHTH010002708">
    <property type="protein sequence ID" value="CAI8034032.1"/>
    <property type="molecule type" value="Genomic_DNA"/>
</dbReference>
<evidence type="ECO:0000313" key="3">
    <source>
        <dbReference type="EMBL" id="CAI8034032.1"/>
    </source>
</evidence>
<dbReference type="CDD" id="cd07043">
    <property type="entry name" value="STAS_anti-anti-sigma_factors"/>
    <property type="match status" value="1"/>
</dbReference>
<dbReference type="Pfam" id="PF01740">
    <property type="entry name" value="STAS"/>
    <property type="match status" value="1"/>
</dbReference>
<feature type="domain" description="STAS" evidence="2">
    <location>
        <begin position="1"/>
        <end position="96"/>
    </location>
</feature>
<gene>
    <name evidence="3" type="ORF">GBAR_LOCUS19192</name>
</gene>
<dbReference type="PANTHER" id="PTHR33495">
    <property type="entry name" value="ANTI-SIGMA FACTOR ANTAGONIST TM_1081-RELATED-RELATED"/>
    <property type="match status" value="1"/>
</dbReference>
<dbReference type="Proteomes" id="UP001174909">
    <property type="component" value="Unassembled WGS sequence"/>
</dbReference>